<feature type="domain" description="Integrase catalytic" evidence="2">
    <location>
        <begin position="220"/>
        <end position="383"/>
    </location>
</feature>
<dbReference type="OrthoDB" id="4281720at2"/>
<dbReference type="Pfam" id="PF01527">
    <property type="entry name" value="HTH_Tnp_1"/>
    <property type="match status" value="1"/>
</dbReference>
<dbReference type="AlphaFoldDB" id="A0A5J6V856"/>
<evidence type="ECO:0000313" key="3">
    <source>
        <dbReference type="EMBL" id="QFG69757.1"/>
    </source>
</evidence>
<dbReference type="InterPro" id="IPR050900">
    <property type="entry name" value="Transposase_IS3/IS150/IS904"/>
</dbReference>
<dbReference type="PANTHER" id="PTHR46889">
    <property type="entry name" value="TRANSPOSASE INSF FOR INSERTION SEQUENCE IS3B-RELATED"/>
    <property type="match status" value="1"/>
</dbReference>
<dbReference type="InterPro" id="IPR001584">
    <property type="entry name" value="Integrase_cat-core"/>
</dbReference>
<dbReference type="Gene3D" id="3.30.420.10">
    <property type="entry name" value="Ribonuclease H-like superfamily/Ribonuclease H"/>
    <property type="match status" value="1"/>
</dbReference>
<dbReference type="InterPro" id="IPR048020">
    <property type="entry name" value="Transpos_IS3"/>
</dbReference>
<dbReference type="InterPro" id="IPR002514">
    <property type="entry name" value="Transposase_8"/>
</dbReference>
<dbReference type="NCBIfam" id="NF033516">
    <property type="entry name" value="transpos_IS3"/>
    <property type="match status" value="1"/>
</dbReference>
<evidence type="ECO:0000259" key="2">
    <source>
        <dbReference type="PROSITE" id="PS50994"/>
    </source>
</evidence>
<dbReference type="SUPFAM" id="SSF46689">
    <property type="entry name" value="Homeodomain-like"/>
    <property type="match status" value="1"/>
</dbReference>
<keyword evidence="1" id="KW-0175">Coiled coil</keyword>
<proteinExistence type="predicted"/>
<sequence length="390" mass="43898">MFTVTKPYPQEFRDDVVRVARNREPGVGLDQIAKDFGIHFTTLYSWMKKAEEEDGERPGGAAVASAELREAKRRIRLLEQENEVLRRAAAYLSQANLPKMMYPLVRELAGDGIPVTVTCRVLNLARQPYYRWLTNPVTDTELAAAYRANALFDAHVDDPEFGYRYLADEARDAGQGMCARTAWRLCSANGWWSAFGKKRGKNGKKPGPPVHEDLVQRDFTAQAPNQLWLADITEHRTGEGKLYLCAIKDAYSNRIVGYSIDSRMKSRIAVAALNSAVARRGEVVGCVVHTDRGSQFRSRKFVRALNGHGMVGSMGKVGAAGDNAAMESFFALLQKNVLDRRTWTTRQELRIAIVTWIERTYHRRRRQDALGRLTPIEYETIMTTPATLAA</sequence>
<dbReference type="GO" id="GO:0006313">
    <property type="term" value="P:DNA transposition"/>
    <property type="evidence" value="ECO:0007669"/>
    <property type="project" value="InterPro"/>
</dbReference>
<keyword evidence="4" id="KW-1185">Reference proteome</keyword>
<name>A0A5J6V856_9MICO</name>
<dbReference type="KEGG" id="serw:FY030_14565"/>
<protein>
    <submittedName>
        <fullName evidence="3">IS3 family transposase</fullName>
    </submittedName>
</protein>
<dbReference type="Pfam" id="PF00665">
    <property type="entry name" value="rve"/>
    <property type="match status" value="1"/>
</dbReference>
<dbReference type="InterPro" id="IPR009057">
    <property type="entry name" value="Homeodomain-like_sf"/>
</dbReference>
<dbReference type="SUPFAM" id="SSF53098">
    <property type="entry name" value="Ribonuclease H-like"/>
    <property type="match status" value="1"/>
</dbReference>
<dbReference type="GO" id="GO:0004803">
    <property type="term" value="F:transposase activity"/>
    <property type="evidence" value="ECO:0007669"/>
    <property type="project" value="InterPro"/>
</dbReference>
<dbReference type="Proteomes" id="UP000326546">
    <property type="component" value="Chromosome"/>
</dbReference>
<dbReference type="GO" id="GO:0015074">
    <property type="term" value="P:DNA integration"/>
    <property type="evidence" value="ECO:0007669"/>
    <property type="project" value="InterPro"/>
</dbReference>
<organism evidence="3 4">
    <name type="scientific">Ornithinimicrobium pratense</name>
    <dbReference type="NCBI Taxonomy" id="2593973"/>
    <lineage>
        <taxon>Bacteria</taxon>
        <taxon>Bacillati</taxon>
        <taxon>Actinomycetota</taxon>
        <taxon>Actinomycetes</taxon>
        <taxon>Micrococcales</taxon>
        <taxon>Ornithinimicrobiaceae</taxon>
        <taxon>Ornithinimicrobium</taxon>
    </lineage>
</organism>
<dbReference type="PROSITE" id="PS50994">
    <property type="entry name" value="INTEGRASE"/>
    <property type="match status" value="1"/>
</dbReference>
<dbReference type="Pfam" id="PF13333">
    <property type="entry name" value="rve_2"/>
    <property type="match status" value="1"/>
</dbReference>
<dbReference type="InterPro" id="IPR036397">
    <property type="entry name" value="RNaseH_sf"/>
</dbReference>
<dbReference type="EMBL" id="CP044427">
    <property type="protein sequence ID" value="QFG69757.1"/>
    <property type="molecule type" value="Genomic_DNA"/>
</dbReference>
<dbReference type="GO" id="GO:0003677">
    <property type="term" value="F:DNA binding"/>
    <property type="evidence" value="ECO:0007669"/>
    <property type="project" value="InterPro"/>
</dbReference>
<accession>A0A5J6V856</accession>
<gene>
    <name evidence="3" type="ORF">FY030_14565</name>
</gene>
<reference evidence="3 4" key="1">
    <citation type="submission" date="2019-09" db="EMBL/GenBank/DDBJ databases">
        <title>Serinicoccus pratensis sp. nov., isolated from meadow soil.</title>
        <authorList>
            <person name="Zhang W."/>
        </authorList>
    </citation>
    <scope>NUCLEOTIDE SEQUENCE [LARGE SCALE GENOMIC DNA]</scope>
    <source>
        <strain evidence="3 4">W204</strain>
    </source>
</reference>
<feature type="coiled-coil region" evidence="1">
    <location>
        <begin position="61"/>
        <end position="88"/>
    </location>
</feature>
<evidence type="ECO:0000256" key="1">
    <source>
        <dbReference type="SAM" id="Coils"/>
    </source>
</evidence>
<evidence type="ECO:0000313" key="4">
    <source>
        <dbReference type="Proteomes" id="UP000326546"/>
    </source>
</evidence>
<dbReference type="PANTHER" id="PTHR46889:SF4">
    <property type="entry name" value="TRANSPOSASE INSO FOR INSERTION SEQUENCE ELEMENT IS911B-RELATED"/>
    <property type="match status" value="1"/>
</dbReference>
<dbReference type="InterPro" id="IPR012337">
    <property type="entry name" value="RNaseH-like_sf"/>
</dbReference>
<dbReference type="Gene3D" id="1.10.10.60">
    <property type="entry name" value="Homeodomain-like"/>
    <property type="match status" value="1"/>
</dbReference>